<keyword evidence="1" id="KW-0812">Transmembrane</keyword>
<evidence type="ECO:0000256" key="1">
    <source>
        <dbReference type="SAM" id="Phobius"/>
    </source>
</evidence>
<reference evidence="2 3" key="1">
    <citation type="journal article" date="2016" name="Nat. Commun.">
        <title>Thousands of microbial genomes shed light on interconnected biogeochemical processes in an aquifer system.</title>
        <authorList>
            <person name="Anantharaman K."/>
            <person name="Brown C.T."/>
            <person name="Hug L.A."/>
            <person name="Sharon I."/>
            <person name="Castelle C.J."/>
            <person name="Probst A.J."/>
            <person name="Thomas B.C."/>
            <person name="Singh A."/>
            <person name="Wilkins M.J."/>
            <person name="Karaoz U."/>
            <person name="Brodie E.L."/>
            <person name="Williams K.H."/>
            <person name="Hubbard S.S."/>
            <person name="Banfield J.F."/>
        </authorList>
    </citation>
    <scope>NUCLEOTIDE SEQUENCE [LARGE SCALE GENOMIC DNA]</scope>
</reference>
<sequence>MKKYEEENIFLSKISFNTAMLVIVFVTGFFTVWIGQEKAEIRHQYASLGLGATSTQSFALANTGVSGPVTLDELLAASCALHSQLADDQDEGLCIAEGACQRSPEKLRKMCVFRIPKTQAYCEAGKYNYARMELINARNAMRDHVDLRAFYCHTNQIDCELVIDRLGSKWIIAEDFPAGTFAETKKRLLSTVNSLPPQTRLEPTAISIYAEIQRRVTTGKICD</sequence>
<keyword evidence="1" id="KW-0472">Membrane</keyword>
<name>A0A1G2G3G0_9BACT</name>
<organism evidence="2 3">
    <name type="scientific">Candidatus Ryanbacteria bacterium RIFCSPHIGHO2_01_FULL_45_22</name>
    <dbReference type="NCBI Taxonomy" id="1802114"/>
    <lineage>
        <taxon>Bacteria</taxon>
        <taxon>Candidatus Ryaniibacteriota</taxon>
    </lineage>
</organism>
<proteinExistence type="predicted"/>
<accession>A0A1G2G3G0</accession>
<evidence type="ECO:0000313" key="2">
    <source>
        <dbReference type="EMBL" id="OGZ44480.1"/>
    </source>
</evidence>
<keyword evidence="1" id="KW-1133">Transmembrane helix</keyword>
<feature type="transmembrane region" description="Helical" evidence="1">
    <location>
        <begin position="14"/>
        <end position="34"/>
    </location>
</feature>
<dbReference type="Proteomes" id="UP000177480">
    <property type="component" value="Unassembled WGS sequence"/>
</dbReference>
<gene>
    <name evidence="2" type="ORF">A2719_05120</name>
</gene>
<protein>
    <submittedName>
        <fullName evidence="2">Uncharacterized protein</fullName>
    </submittedName>
</protein>
<dbReference type="AlphaFoldDB" id="A0A1G2G3G0"/>
<dbReference type="EMBL" id="MHNK01000002">
    <property type="protein sequence ID" value="OGZ44480.1"/>
    <property type="molecule type" value="Genomic_DNA"/>
</dbReference>
<comment type="caution">
    <text evidence="2">The sequence shown here is derived from an EMBL/GenBank/DDBJ whole genome shotgun (WGS) entry which is preliminary data.</text>
</comment>
<evidence type="ECO:0000313" key="3">
    <source>
        <dbReference type="Proteomes" id="UP000177480"/>
    </source>
</evidence>